<dbReference type="OrthoDB" id="4812032at2759"/>
<dbReference type="Proteomes" id="UP000030686">
    <property type="component" value="Unassembled WGS sequence"/>
</dbReference>
<organism evidence="1 2">
    <name type="scientific">Penicillium roqueforti (strain FM164)</name>
    <dbReference type="NCBI Taxonomy" id="1365484"/>
    <lineage>
        <taxon>Eukaryota</taxon>
        <taxon>Fungi</taxon>
        <taxon>Dikarya</taxon>
        <taxon>Ascomycota</taxon>
        <taxon>Pezizomycotina</taxon>
        <taxon>Eurotiomycetes</taxon>
        <taxon>Eurotiomycetidae</taxon>
        <taxon>Eurotiales</taxon>
        <taxon>Aspergillaceae</taxon>
        <taxon>Penicillium</taxon>
    </lineage>
</organism>
<reference evidence="1" key="1">
    <citation type="journal article" date="2014" name="Nat. Commun.">
        <title>Multiple recent horizontal transfers of a large genomic region in cheese making fungi.</title>
        <authorList>
            <person name="Cheeseman K."/>
            <person name="Ropars J."/>
            <person name="Renault P."/>
            <person name="Dupont J."/>
            <person name="Gouzy J."/>
            <person name="Branca A."/>
            <person name="Abraham A.L."/>
            <person name="Ceppi M."/>
            <person name="Conseiller E."/>
            <person name="Debuchy R."/>
            <person name="Malagnac F."/>
            <person name="Goarin A."/>
            <person name="Silar P."/>
            <person name="Lacoste S."/>
            <person name="Sallet E."/>
            <person name="Bensimon A."/>
            <person name="Giraud T."/>
            <person name="Brygoo Y."/>
        </authorList>
    </citation>
    <scope>NUCLEOTIDE SEQUENCE [LARGE SCALE GENOMIC DNA]</scope>
    <source>
        <strain evidence="1">FM164</strain>
    </source>
</reference>
<evidence type="ECO:0000313" key="2">
    <source>
        <dbReference type="Proteomes" id="UP000030686"/>
    </source>
</evidence>
<dbReference type="EMBL" id="HG792016">
    <property type="protein sequence ID" value="CDM33163.1"/>
    <property type="molecule type" value="Genomic_DNA"/>
</dbReference>
<proteinExistence type="predicted"/>
<protein>
    <submittedName>
        <fullName evidence="1">Genomic scaffold, ProqFM164S02</fullName>
    </submittedName>
</protein>
<keyword evidence="2" id="KW-1185">Reference proteome</keyword>
<evidence type="ECO:0000313" key="1">
    <source>
        <dbReference type="EMBL" id="CDM33163.1"/>
    </source>
</evidence>
<dbReference type="OMA" id="IRMACEV"/>
<name>W6Q917_PENRF</name>
<gene>
    <name evidence="1" type="ORF">PROQFM164_S02g003315</name>
</gene>
<dbReference type="AlphaFoldDB" id="W6Q917"/>
<sequence>MARKRRFEEMLDKNNRSNRGIDYTETLPATASFLSTPKPADSLVETCDKVERLASIVRRGKSLAIHTKNATPQRDAITDAKATMTALEIEQYEAYIRGDIVPTVEWAKAQGLPMIPYGLEDSNRAVQFLHAAREICRNLQISPHATSQFIANFPWAMPLINAVMKVQASQQKYVDDQINRTEAEMELVELNTTRSIVTVAMKTLADEQQRVSEEQRRVDRLAAKIRMACEVIQDRGDAIQSQEEY</sequence>
<accession>W6Q917</accession>